<name>A0A9P8VC28_9PEZI</name>
<keyword evidence="7" id="KW-1185">Reference proteome</keyword>
<dbReference type="GO" id="GO:0005871">
    <property type="term" value="C:kinesin complex"/>
    <property type="evidence" value="ECO:0007669"/>
    <property type="project" value="InterPro"/>
</dbReference>
<dbReference type="OrthoDB" id="5086500at2759"/>
<keyword evidence="2" id="KW-0963">Cytoplasm</keyword>
<evidence type="ECO:0000256" key="3">
    <source>
        <dbReference type="ARBA" id="ARBA00022737"/>
    </source>
</evidence>
<dbReference type="GO" id="GO:0005737">
    <property type="term" value="C:cytoplasm"/>
    <property type="evidence" value="ECO:0007669"/>
    <property type="project" value="UniProtKB-SubCell"/>
</dbReference>
<dbReference type="SUPFAM" id="SSF48452">
    <property type="entry name" value="TPR-like"/>
    <property type="match status" value="1"/>
</dbReference>
<keyword evidence="3" id="KW-0677">Repeat</keyword>
<keyword evidence="4" id="KW-0802">TPR repeat</keyword>
<organism evidence="6 7">
    <name type="scientific">Plectosphaerella plurivora</name>
    <dbReference type="NCBI Taxonomy" id="936078"/>
    <lineage>
        <taxon>Eukaryota</taxon>
        <taxon>Fungi</taxon>
        <taxon>Dikarya</taxon>
        <taxon>Ascomycota</taxon>
        <taxon>Pezizomycotina</taxon>
        <taxon>Sordariomycetes</taxon>
        <taxon>Hypocreomycetidae</taxon>
        <taxon>Glomerellales</taxon>
        <taxon>Plectosphaerellaceae</taxon>
        <taxon>Plectosphaerella</taxon>
    </lineage>
</organism>
<evidence type="ECO:0000256" key="1">
    <source>
        <dbReference type="ARBA" id="ARBA00004496"/>
    </source>
</evidence>
<dbReference type="PANTHER" id="PTHR45783">
    <property type="entry name" value="KINESIN LIGHT CHAIN"/>
    <property type="match status" value="1"/>
</dbReference>
<comment type="subcellular location">
    <subcellularLocation>
        <location evidence="1">Cytoplasm</location>
    </subcellularLocation>
</comment>
<accession>A0A9P8VC28</accession>
<evidence type="ECO:0000313" key="7">
    <source>
        <dbReference type="Proteomes" id="UP000770015"/>
    </source>
</evidence>
<dbReference type="InterPro" id="IPR011990">
    <property type="entry name" value="TPR-like_helical_dom_sf"/>
</dbReference>
<dbReference type="AlphaFoldDB" id="A0A9P8VC28"/>
<protein>
    <submittedName>
        <fullName evidence="6">Uncharacterized protein</fullName>
    </submittedName>
</protein>
<feature type="region of interest" description="Disordered" evidence="5">
    <location>
        <begin position="427"/>
        <end position="448"/>
    </location>
</feature>
<feature type="compositionally biased region" description="Polar residues" evidence="5">
    <location>
        <begin position="11"/>
        <end position="38"/>
    </location>
</feature>
<dbReference type="Proteomes" id="UP000770015">
    <property type="component" value="Unassembled WGS sequence"/>
</dbReference>
<gene>
    <name evidence="6" type="ORF">F5X68DRAFT_239913</name>
</gene>
<sequence>MASLAEGSRDMSGNSLGDNSIANQGNIHVDTSTNTNNYYGRKSPDSTSAQACVRIGLYPRNPGFVDRPILLEKLQHMLPAGTEHMPVALWGPPGSGPLDETRNLLEALSSPAERLIFNGDGTAHRIIAVIAYMSDKAITIDLMHYASGMDDEQSTREAIQRLLDLSLICENPVNEGGPDYKIDNIVRMAIRHFNQRRPATDVSESTQSNVAREFASRAVTAIAKKFPSTIGYATLGLCEPLAEHAVEVCRWALQELEGGALVEAAELSSRVGDYLSFSGRWREMETPYQMAFELRLESLGEDDPLTIGAMDSLAHALLKLGKHNQAFNLFATVFTARVERLQLPETHPDMITSKLNIAIVHREMGRFDLAEPLLYAVLSLRTQILGKEHLDAIQCMLEVAELHCHKFQRIKAAELLKEALSLQSHIMTGQHQNTTSTRTRSTRSWTEEPDYVKAEQTLQEVLALRERLLGGYHRDTLNTKVLIGKLHLLQEDTDLGFRVLSEASYAYNEFGQAYRYPRQQT</sequence>
<dbReference type="PANTHER" id="PTHR45783:SF3">
    <property type="entry name" value="KINESIN LIGHT CHAIN"/>
    <property type="match status" value="1"/>
</dbReference>
<reference evidence="6" key="1">
    <citation type="journal article" date="2021" name="Nat. Commun.">
        <title>Genetic determinants of endophytism in the Arabidopsis root mycobiome.</title>
        <authorList>
            <person name="Mesny F."/>
            <person name="Miyauchi S."/>
            <person name="Thiergart T."/>
            <person name="Pickel B."/>
            <person name="Atanasova L."/>
            <person name="Karlsson M."/>
            <person name="Huettel B."/>
            <person name="Barry K.W."/>
            <person name="Haridas S."/>
            <person name="Chen C."/>
            <person name="Bauer D."/>
            <person name="Andreopoulos W."/>
            <person name="Pangilinan J."/>
            <person name="LaButti K."/>
            <person name="Riley R."/>
            <person name="Lipzen A."/>
            <person name="Clum A."/>
            <person name="Drula E."/>
            <person name="Henrissat B."/>
            <person name="Kohler A."/>
            <person name="Grigoriev I.V."/>
            <person name="Martin F.M."/>
            <person name="Hacquard S."/>
        </authorList>
    </citation>
    <scope>NUCLEOTIDE SEQUENCE</scope>
    <source>
        <strain evidence="6">MPI-SDFR-AT-0117</strain>
    </source>
</reference>
<dbReference type="InterPro" id="IPR002151">
    <property type="entry name" value="Kinesin_light"/>
</dbReference>
<evidence type="ECO:0000313" key="6">
    <source>
        <dbReference type="EMBL" id="KAH6687360.1"/>
    </source>
</evidence>
<dbReference type="GO" id="GO:0007018">
    <property type="term" value="P:microtubule-based movement"/>
    <property type="evidence" value="ECO:0007669"/>
    <property type="project" value="TreeGrafter"/>
</dbReference>
<proteinExistence type="predicted"/>
<dbReference type="GO" id="GO:0019894">
    <property type="term" value="F:kinesin binding"/>
    <property type="evidence" value="ECO:0007669"/>
    <property type="project" value="TreeGrafter"/>
</dbReference>
<feature type="region of interest" description="Disordered" evidence="5">
    <location>
        <begin position="1"/>
        <end position="46"/>
    </location>
</feature>
<dbReference type="Gene3D" id="1.25.40.10">
    <property type="entry name" value="Tetratricopeptide repeat domain"/>
    <property type="match status" value="2"/>
</dbReference>
<evidence type="ECO:0000256" key="2">
    <source>
        <dbReference type="ARBA" id="ARBA00022490"/>
    </source>
</evidence>
<dbReference type="EMBL" id="JAGSXJ010000011">
    <property type="protein sequence ID" value="KAH6687360.1"/>
    <property type="molecule type" value="Genomic_DNA"/>
</dbReference>
<evidence type="ECO:0000256" key="4">
    <source>
        <dbReference type="ARBA" id="ARBA00022803"/>
    </source>
</evidence>
<dbReference type="Pfam" id="PF13374">
    <property type="entry name" value="TPR_10"/>
    <property type="match status" value="1"/>
</dbReference>
<dbReference type="Pfam" id="PF13424">
    <property type="entry name" value="TPR_12"/>
    <property type="match status" value="1"/>
</dbReference>
<feature type="compositionally biased region" description="Low complexity" evidence="5">
    <location>
        <begin position="434"/>
        <end position="444"/>
    </location>
</feature>
<comment type="caution">
    <text evidence="6">The sequence shown here is derived from an EMBL/GenBank/DDBJ whole genome shotgun (WGS) entry which is preliminary data.</text>
</comment>
<evidence type="ECO:0000256" key="5">
    <source>
        <dbReference type="SAM" id="MobiDB-lite"/>
    </source>
</evidence>